<dbReference type="HAMAP" id="MF_03130">
    <property type="entry name" value="mec17"/>
    <property type="match status" value="1"/>
</dbReference>
<evidence type="ECO:0000256" key="3">
    <source>
        <dbReference type="HAMAP-Rule" id="MF_03130"/>
    </source>
</evidence>
<dbReference type="OrthoDB" id="447510at2759"/>
<feature type="site" description="Crucial for catalytic activity" evidence="3">
    <location>
        <position position="60"/>
    </location>
</feature>
<name>A0A9J7IXM0_SPOLT</name>
<reference evidence="7" key="1">
    <citation type="submission" date="2025-08" db="UniProtKB">
        <authorList>
            <consortium name="RefSeq"/>
        </authorList>
    </citation>
    <scope>IDENTIFICATION</scope>
    <source>
        <strain evidence="7">Ishihara</strain>
        <tissue evidence="7">Whole body</tissue>
    </source>
</reference>
<dbReference type="PANTHER" id="PTHR12327:SF0">
    <property type="entry name" value="ALPHA-TUBULIN N-ACETYLTRANSFERASE 1"/>
    <property type="match status" value="1"/>
</dbReference>
<dbReference type="GeneID" id="111360630"/>
<dbReference type="Pfam" id="PF05301">
    <property type="entry name" value="Acetyltransf_16"/>
    <property type="match status" value="1"/>
</dbReference>
<comment type="catalytic activity">
    <reaction evidence="3">
        <text>L-lysyl-[alpha-tubulin] + acetyl-CoA = N(6)-acetyl-L-lysyl-[alpha-tubulin] + CoA + H(+)</text>
        <dbReference type="Rhea" id="RHEA:15277"/>
        <dbReference type="Rhea" id="RHEA-COMP:11278"/>
        <dbReference type="Rhea" id="RHEA-COMP:11279"/>
        <dbReference type="ChEBI" id="CHEBI:15378"/>
        <dbReference type="ChEBI" id="CHEBI:29969"/>
        <dbReference type="ChEBI" id="CHEBI:57287"/>
        <dbReference type="ChEBI" id="CHEBI:57288"/>
        <dbReference type="ChEBI" id="CHEBI:61930"/>
        <dbReference type="EC" id="2.3.1.108"/>
    </reaction>
</comment>
<evidence type="ECO:0000256" key="2">
    <source>
        <dbReference type="ARBA" id="ARBA00023315"/>
    </source>
</evidence>
<dbReference type="RefSeq" id="XP_022832423.1">
    <property type="nucleotide sequence ID" value="XM_022976655.1"/>
</dbReference>
<feature type="region of interest" description="Disordered" evidence="4">
    <location>
        <begin position="331"/>
        <end position="370"/>
    </location>
</feature>
<dbReference type="KEGG" id="sliu:111360630"/>
<keyword evidence="2 3" id="KW-0012">Acyltransferase</keyword>
<feature type="compositionally biased region" description="Basic and acidic residues" evidence="4">
    <location>
        <begin position="300"/>
        <end position="309"/>
    </location>
</feature>
<feature type="region of interest" description="Disordered" evidence="4">
    <location>
        <begin position="233"/>
        <end position="313"/>
    </location>
</feature>
<feature type="compositionally biased region" description="Basic and acidic residues" evidence="4">
    <location>
        <begin position="233"/>
        <end position="243"/>
    </location>
</feature>
<dbReference type="PANTHER" id="PTHR12327">
    <property type="entry name" value="ALPHA-TUBULIN N-ACETYLTRANSFERASE 1"/>
    <property type="match status" value="1"/>
</dbReference>
<accession>A0A9J7IXM0</accession>
<comment type="caution">
    <text evidence="3">Lacks conserved residue(s) required for the propagation of feature annotation.</text>
</comment>
<keyword evidence="6" id="KW-1185">Reference proteome</keyword>
<evidence type="ECO:0000256" key="1">
    <source>
        <dbReference type="ARBA" id="ARBA00022679"/>
    </source>
</evidence>
<proteinExistence type="inferred from homology"/>
<feature type="binding site" evidence="3">
    <location>
        <begin position="126"/>
        <end position="139"/>
    </location>
    <ligand>
        <name>acetyl-CoA</name>
        <dbReference type="ChEBI" id="CHEBI:57288"/>
    </ligand>
</feature>
<dbReference type="EC" id="2.3.1.108" evidence="3"/>
<evidence type="ECO:0000313" key="6">
    <source>
        <dbReference type="Proteomes" id="UP000301870"/>
    </source>
</evidence>
<dbReference type="GO" id="GO:0070507">
    <property type="term" value="P:regulation of microtubule cytoskeleton organization"/>
    <property type="evidence" value="ECO:0007669"/>
    <property type="project" value="UniProtKB-UniRule"/>
</dbReference>
<organism evidence="6 7">
    <name type="scientific">Spodoptera litura</name>
    <name type="common">Asian cotton leafworm</name>
    <dbReference type="NCBI Taxonomy" id="69820"/>
    <lineage>
        <taxon>Eukaryota</taxon>
        <taxon>Metazoa</taxon>
        <taxon>Ecdysozoa</taxon>
        <taxon>Arthropoda</taxon>
        <taxon>Hexapoda</taxon>
        <taxon>Insecta</taxon>
        <taxon>Pterygota</taxon>
        <taxon>Neoptera</taxon>
        <taxon>Endopterygota</taxon>
        <taxon>Lepidoptera</taxon>
        <taxon>Glossata</taxon>
        <taxon>Ditrysia</taxon>
        <taxon>Noctuoidea</taxon>
        <taxon>Noctuidae</taxon>
        <taxon>Amphipyrinae</taxon>
        <taxon>Spodoptera</taxon>
    </lineage>
</organism>
<feature type="compositionally biased region" description="Acidic residues" evidence="4">
    <location>
        <begin position="272"/>
        <end position="296"/>
    </location>
</feature>
<dbReference type="Gene3D" id="3.40.630.30">
    <property type="match status" value="1"/>
</dbReference>
<feature type="domain" description="N-acetyltransferase" evidence="5">
    <location>
        <begin position="1"/>
        <end position="192"/>
    </location>
</feature>
<keyword evidence="1 3" id="KW-0808">Transferase</keyword>
<dbReference type="InterPro" id="IPR007965">
    <property type="entry name" value="GNAT_ATAT"/>
</dbReference>
<dbReference type="InterPro" id="IPR038746">
    <property type="entry name" value="Atat"/>
</dbReference>
<dbReference type="GO" id="GO:0048666">
    <property type="term" value="P:neuron development"/>
    <property type="evidence" value="ECO:0007669"/>
    <property type="project" value="UniProtKB-UniRule"/>
</dbReference>
<evidence type="ECO:0000259" key="5">
    <source>
        <dbReference type="PROSITE" id="PS51730"/>
    </source>
</evidence>
<dbReference type="GO" id="GO:0005874">
    <property type="term" value="C:microtubule"/>
    <property type="evidence" value="ECO:0007669"/>
    <property type="project" value="InterPro"/>
</dbReference>
<dbReference type="Proteomes" id="UP000301870">
    <property type="component" value="Chromosome Z"/>
</dbReference>
<dbReference type="AlphaFoldDB" id="A0A9J7IXM0"/>
<comment type="similarity">
    <text evidence="3">Belongs to the acetyltransferase ATAT1 family.</text>
</comment>
<protein>
    <recommendedName>
        <fullName evidence="3">Alpha-tubulin N-acetyltransferase</fullName>
        <shortName evidence="3">Alpha-TAT</shortName>
        <shortName evidence="3">TAT</shortName>
        <ecNumber evidence="3">2.3.1.108</ecNumber>
    </recommendedName>
    <alternativeName>
        <fullName evidence="3">Acetyltransferase mec-17 homolog</fullName>
    </alternativeName>
</protein>
<feature type="compositionally biased region" description="Low complexity" evidence="4">
    <location>
        <begin position="244"/>
        <end position="258"/>
    </location>
</feature>
<comment type="function">
    <text evidence="3">Specifically acetylates 'Lys-40' in alpha-tubulin on the lumenal side of microtubules. Promotes microtubule destabilization and accelerates microtubule dynamics; this activity may be independent of acetylation activity. Acetylates alpha-tubulin with a slow enzymatic rate, due to a catalytic site that is not optimized for acetyl transfer. Enters the microtubule through each end and diffuses quickly throughout the lumen of microtubules. Acetylates only long/old microtubules because of its slow acetylation rate since it does not have time to act on dynamically unstable microtubules before the enzyme is released.</text>
</comment>
<evidence type="ECO:0000256" key="4">
    <source>
        <dbReference type="SAM" id="MobiDB-lite"/>
    </source>
</evidence>
<dbReference type="GO" id="GO:0019799">
    <property type="term" value="F:tubulin N-acetyltransferase activity"/>
    <property type="evidence" value="ECO:0007669"/>
    <property type="project" value="UniProtKB-UniRule"/>
</dbReference>
<evidence type="ECO:0000313" key="7">
    <source>
        <dbReference type="RefSeq" id="XP_022832423.1"/>
    </source>
</evidence>
<feature type="compositionally biased region" description="Low complexity" evidence="4">
    <location>
        <begin position="344"/>
        <end position="364"/>
    </location>
</feature>
<dbReference type="PROSITE" id="PS51730">
    <property type="entry name" value="GNAT_ATAT"/>
    <property type="match status" value="1"/>
</dbReference>
<gene>
    <name evidence="7" type="primary">LOC111360630</name>
</gene>
<sequence>MDWAVPGGMPEINDVFDEVTKITSDLLPKNYSGDVRSTRAVQDLVARIIDQLGEESAAAQGLNKVITSSEKLRKNPGHIVYLLKDHRGKEGKGEIIGLLKVGRKHLFLFDSKEVVHEVEPLCVLDFYVVRDRQRMGFGRMLFDYMLHELEVMAWQMAIDGPSEKMEKFLSRNFGIEKLIRQNNNFAVAPNFFDRSDEEISNSGGGPSAVPTAAVGRFAAPKPASAIANVIHGAGHEHAARRSESPPAAEAEAPEASAAVANEGQPIRYYPEEMWDDDDWEEPSEPEYDADAYEFDPDQPPAERQDEIRARGPIRYSPVQVERPGSLDVQQAAALPAPAAPPAQLPAAGLPSAGASAAGTPAAGASRRDSQLTDKGYFDVKYYHNKLW</sequence>